<dbReference type="GO" id="GO:0008168">
    <property type="term" value="F:methyltransferase activity"/>
    <property type="evidence" value="ECO:0007669"/>
    <property type="project" value="UniProtKB-KW"/>
</dbReference>
<evidence type="ECO:0000313" key="1">
    <source>
        <dbReference type="EMBL" id="KAA1100467.1"/>
    </source>
</evidence>
<proteinExistence type="predicted"/>
<organism evidence="1 2">
    <name type="scientific">Puccinia graminis f. sp. tritici</name>
    <dbReference type="NCBI Taxonomy" id="56615"/>
    <lineage>
        <taxon>Eukaryota</taxon>
        <taxon>Fungi</taxon>
        <taxon>Dikarya</taxon>
        <taxon>Basidiomycota</taxon>
        <taxon>Pucciniomycotina</taxon>
        <taxon>Pucciniomycetes</taxon>
        <taxon>Pucciniales</taxon>
        <taxon>Pucciniaceae</taxon>
        <taxon>Puccinia</taxon>
    </lineage>
</organism>
<reference evidence="1 2" key="1">
    <citation type="submission" date="2019-05" db="EMBL/GenBank/DDBJ databases">
        <title>Emergence of the Ug99 lineage of the wheat stem rust pathogen through somatic hybridization.</title>
        <authorList>
            <person name="Li F."/>
            <person name="Upadhyaya N.M."/>
            <person name="Sperschneider J."/>
            <person name="Matny O."/>
            <person name="Nguyen-Phuc H."/>
            <person name="Mago R."/>
            <person name="Raley C."/>
            <person name="Miller M.E."/>
            <person name="Silverstein K.A.T."/>
            <person name="Henningsen E."/>
            <person name="Hirsch C.D."/>
            <person name="Visser B."/>
            <person name="Pretorius Z.A."/>
            <person name="Steffenson B.J."/>
            <person name="Schwessinger B."/>
            <person name="Dodds P.N."/>
            <person name="Figueroa M."/>
        </authorList>
    </citation>
    <scope>NUCLEOTIDE SEQUENCE [LARGE SCALE GENOMIC DNA]</scope>
    <source>
        <strain evidence="1 2">Ug99</strain>
    </source>
</reference>
<gene>
    <name evidence="1" type="primary">TRM5_1</name>
    <name evidence="1" type="ORF">PGTUg99_008392</name>
</gene>
<dbReference type="Gene3D" id="3.40.50.150">
    <property type="entry name" value="Vaccinia Virus protein VP39"/>
    <property type="match status" value="1"/>
</dbReference>
<dbReference type="GO" id="GO:0032259">
    <property type="term" value="P:methylation"/>
    <property type="evidence" value="ECO:0007669"/>
    <property type="project" value="UniProtKB-KW"/>
</dbReference>
<protein>
    <submittedName>
        <fullName evidence="1">tRNA(M(1)G37)methyltransferase</fullName>
    </submittedName>
</protein>
<keyword evidence="1" id="KW-0489">Methyltransferase</keyword>
<accession>A0A5B0PFT1</accession>
<dbReference type="SUPFAM" id="SSF53335">
    <property type="entry name" value="S-adenosyl-L-methionine-dependent methyltransferases"/>
    <property type="match status" value="1"/>
</dbReference>
<dbReference type="Proteomes" id="UP000325313">
    <property type="component" value="Unassembled WGS sequence"/>
</dbReference>
<dbReference type="AlphaFoldDB" id="A0A5B0PFT1"/>
<name>A0A5B0PFT1_PUCGR</name>
<dbReference type="EMBL" id="VDEP01000340">
    <property type="protein sequence ID" value="KAA1100467.1"/>
    <property type="molecule type" value="Genomic_DNA"/>
</dbReference>
<comment type="caution">
    <text evidence="1">The sequence shown here is derived from an EMBL/GenBank/DDBJ whole genome shotgun (WGS) entry which is preliminary data.</text>
</comment>
<dbReference type="InterPro" id="IPR029063">
    <property type="entry name" value="SAM-dependent_MTases_sf"/>
</dbReference>
<keyword evidence="1" id="KW-0808">Transferase</keyword>
<sequence>MEHDLLRLMIKKDKVVVDVFAMRAAVNRKAWVLGSDLNPAVVEALETNVRLNKLQGRNSLCPFNNYHLPSDSTSQYSNCLDISSPNSHQLYPQSFPYSSPFNSASCSLSFYFFSQLYHSLLTHTADNFKSSHPQFNLQSFFLLQISL</sequence>
<evidence type="ECO:0000313" key="2">
    <source>
        <dbReference type="Proteomes" id="UP000325313"/>
    </source>
</evidence>